<gene>
    <name evidence="20" type="primary">LOC116942318</name>
</gene>
<dbReference type="PROSITE" id="PS50853">
    <property type="entry name" value="FN3"/>
    <property type="match status" value="4"/>
</dbReference>
<reference evidence="20" key="1">
    <citation type="submission" date="2025-08" db="UniProtKB">
        <authorList>
            <consortium name="RefSeq"/>
        </authorList>
    </citation>
    <scope>IDENTIFICATION</scope>
    <source>
        <tissue evidence="20">Sperm</tissue>
    </source>
</reference>
<feature type="region of interest" description="Disordered" evidence="15">
    <location>
        <begin position="24"/>
        <end position="64"/>
    </location>
</feature>
<evidence type="ECO:0000313" key="20">
    <source>
        <dbReference type="RefSeq" id="XP_032809960.1"/>
    </source>
</evidence>
<dbReference type="AlphaFoldDB" id="A0AAJ7WU19"/>
<dbReference type="FunFam" id="2.60.40.10:FF:000047">
    <property type="entry name" value="Contactin 1"/>
    <property type="match status" value="1"/>
</dbReference>
<evidence type="ECO:0000256" key="11">
    <source>
        <dbReference type="ARBA" id="ARBA00023288"/>
    </source>
</evidence>
<evidence type="ECO:0000256" key="14">
    <source>
        <dbReference type="ARBA" id="ARBA00082464"/>
    </source>
</evidence>
<dbReference type="InterPro" id="IPR013098">
    <property type="entry name" value="Ig_I-set"/>
</dbReference>
<evidence type="ECO:0000256" key="3">
    <source>
        <dbReference type="ARBA" id="ARBA00022475"/>
    </source>
</evidence>
<keyword evidence="4" id="KW-0336">GPI-anchor</keyword>
<dbReference type="InterPro" id="IPR013783">
    <property type="entry name" value="Ig-like_fold"/>
</dbReference>
<feature type="domain" description="Ig-like" evidence="17">
    <location>
        <begin position="169"/>
        <end position="254"/>
    </location>
</feature>
<comment type="subcellular location">
    <subcellularLocation>
        <location evidence="1">Cell membrane</location>
        <topology evidence="1">Lipid-anchor</topology>
        <topology evidence="1">GPI-anchor</topology>
    </subcellularLocation>
</comment>
<feature type="domain" description="Fibronectin type-III" evidence="18">
    <location>
        <begin position="854"/>
        <end position="950"/>
    </location>
</feature>
<dbReference type="GO" id="GO:0030424">
    <property type="term" value="C:axon"/>
    <property type="evidence" value="ECO:0007669"/>
    <property type="project" value="TreeGrafter"/>
</dbReference>
<dbReference type="Gene3D" id="2.60.40.10">
    <property type="entry name" value="Immunoglobulins"/>
    <property type="match status" value="10"/>
</dbReference>
<dbReference type="FunFam" id="2.60.40.10:FF:000600">
    <property type="entry name" value="Contactin 2"/>
    <property type="match status" value="1"/>
</dbReference>
<evidence type="ECO:0000256" key="8">
    <source>
        <dbReference type="ARBA" id="ARBA00023136"/>
    </source>
</evidence>
<dbReference type="FunFam" id="2.60.40.10:FF:000052">
    <property type="entry name" value="Contactin 1"/>
    <property type="match status" value="1"/>
</dbReference>
<feature type="domain" description="Ig-like" evidence="17">
    <location>
        <begin position="456"/>
        <end position="541"/>
    </location>
</feature>
<dbReference type="InterPro" id="IPR003961">
    <property type="entry name" value="FN3_dom"/>
</dbReference>
<accession>A0AAJ7WU19</accession>
<evidence type="ECO:0000256" key="1">
    <source>
        <dbReference type="ARBA" id="ARBA00004609"/>
    </source>
</evidence>
<dbReference type="InterPro" id="IPR036116">
    <property type="entry name" value="FN3_sf"/>
</dbReference>
<dbReference type="PANTHER" id="PTHR44170">
    <property type="entry name" value="PROTEIN SIDEKICK"/>
    <property type="match status" value="1"/>
</dbReference>
<dbReference type="InterPro" id="IPR003599">
    <property type="entry name" value="Ig_sub"/>
</dbReference>
<keyword evidence="6" id="KW-0677">Repeat</keyword>
<evidence type="ECO:0000256" key="4">
    <source>
        <dbReference type="ARBA" id="ARBA00022622"/>
    </source>
</evidence>
<feature type="domain" description="Ig-like" evidence="17">
    <location>
        <begin position="548"/>
        <end position="636"/>
    </location>
</feature>
<keyword evidence="19" id="KW-1185">Reference proteome</keyword>
<keyword evidence="11" id="KW-0449">Lipoprotein</keyword>
<dbReference type="FunFam" id="2.60.40.10:FF:000005">
    <property type="entry name" value="Neuronal cell adhesion molecule"/>
    <property type="match status" value="1"/>
</dbReference>
<dbReference type="GO" id="GO:0098552">
    <property type="term" value="C:side of membrane"/>
    <property type="evidence" value="ECO:0007669"/>
    <property type="project" value="UniProtKB-KW"/>
</dbReference>
<dbReference type="SUPFAM" id="SSF48726">
    <property type="entry name" value="Immunoglobulin"/>
    <property type="match status" value="6"/>
</dbReference>
<dbReference type="FunFam" id="2.60.40.10:FF:000028">
    <property type="entry name" value="Neuronal cell adhesion molecule"/>
    <property type="match status" value="1"/>
</dbReference>
<dbReference type="InterPro" id="IPR007110">
    <property type="entry name" value="Ig-like_dom"/>
</dbReference>
<organism evidence="19 20">
    <name type="scientific">Petromyzon marinus</name>
    <name type="common">Sea lamprey</name>
    <dbReference type="NCBI Taxonomy" id="7757"/>
    <lineage>
        <taxon>Eukaryota</taxon>
        <taxon>Metazoa</taxon>
        <taxon>Chordata</taxon>
        <taxon>Craniata</taxon>
        <taxon>Vertebrata</taxon>
        <taxon>Cyclostomata</taxon>
        <taxon>Hyperoartia</taxon>
        <taxon>Petromyzontiformes</taxon>
        <taxon>Petromyzontidae</taxon>
        <taxon>Petromyzon</taxon>
    </lineage>
</organism>
<feature type="region of interest" description="Disordered" evidence="15">
    <location>
        <begin position="736"/>
        <end position="758"/>
    </location>
</feature>
<keyword evidence="3" id="KW-1003">Cell membrane</keyword>
<dbReference type="FunFam" id="2.60.40.10:FF:000064">
    <property type="entry name" value="Contactin 1"/>
    <property type="match status" value="1"/>
</dbReference>
<dbReference type="SUPFAM" id="SSF49265">
    <property type="entry name" value="Fibronectin type III"/>
    <property type="match status" value="2"/>
</dbReference>
<dbReference type="CDD" id="cd00063">
    <property type="entry name" value="FN3"/>
    <property type="match status" value="4"/>
</dbReference>
<dbReference type="Pfam" id="PF13927">
    <property type="entry name" value="Ig_3"/>
    <property type="match status" value="2"/>
</dbReference>
<evidence type="ECO:0000256" key="7">
    <source>
        <dbReference type="ARBA" id="ARBA00022889"/>
    </source>
</evidence>
<keyword evidence="5 16" id="KW-0732">Signal</keyword>
<name>A0AAJ7WU19_PETMA</name>
<dbReference type="GO" id="GO:0007411">
    <property type="term" value="P:axon guidance"/>
    <property type="evidence" value="ECO:0007669"/>
    <property type="project" value="TreeGrafter"/>
</dbReference>
<dbReference type="GO" id="GO:0005886">
    <property type="term" value="C:plasma membrane"/>
    <property type="evidence" value="ECO:0007669"/>
    <property type="project" value="UniProtKB-SubCell"/>
</dbReference>
<evidence type="ECO:0000256" key="5">
    <source>
        <dbReference type="ARBA" id="ARBA00022729"/>
    </source>
</evidence>
<feature type="domain" description="Ig-like" evidence="17">
    <location>
        <begin position="365"/>
        <end position="450"/>
    </location>
</feature>
<dbReference type="FunFam" id="2.60.40.10:FF:000004">
    <property type="entry name" value="DCC isoform 1"/>
    <property type="match status" value="2"/>
</dbReference>
<dbReference type="GO" id="GO:0007420">
    <property type="term" value="P:brain development"/>
    <property type="evidence" value="ECO:0007669"/>
    <property type="project" value="TreeGrafter"/>
</dbReference>
<evidence type="ECO:0000256" key="13">
    <source>
        <dbReference type="ARBA" id="ARBA00072737"/>
    </source>
</evidence>
<dbReference type="Pfam" id="PF00041">
    <property type="entry name" value="fn3"/>
    <property type="match status" value="2"/>
</dbReference>
<feature type="domain" description="Fibronectin type-III" evidence="18">
    <location>
        <begin position="649"/>
        <end position="747"/>
    </location>
</feature>
<keyword evidence="10" id="KW-0325">Glycoprotein</keyword>
<keyword evidence="9" id="KW-1015">Disulfide bond</keyword>
<dbReference type="InterPro" id="IPR003598">
    <property type="entry name" value="Ig_sub2"/>
</dbReference>
<feature type="signal peptide" evidence="16">
    <location>
        <begin position="1"/>
        <end position="22"/>
    </location>
</feature>
<dbReference type="PROSITE" id="PS50835">
    <property type="entry name" value="IG_LIKE"/>
    <property type="match status" value="6"/>
</dbReference>
<keyword evidence="7" id="KW-0130">Cell adhesion</keyword>
<evidence type="ECO:0000313" key="19">
    <source>
        <dbReference type="Proteomes" id="UP001318040"/>
    </source>
</evidence>
<dbReference type="Pfam" id="PF07679">
    <property type="entry name" value="I-set"/>
    <property type="match status" value="3"/>
</dbReference>
<evidence type="ECO:0000256" key="2">
    <source>
        <dbReference type="ARBA" id="ARBA00009812"/>
    </source>
</evidence>
<keyword evidence="8" id="KW-0472">Membrane</keyword>
<dbReference type="PANTHER" id="PTHR44170:SF58">
    <property type="entry name" value="PROTEIN TURTLE HOMOLOG A-LIKE ISOFORM X1"/>
    <property type="match status" value="1"/>
</dbReference>
<evidence type="ECO:0000256" key="16">
    <source>
        <dbReference type="SAM" id="SignalP"/>
    </source>
</evidence>
<evidence type="ECO:0000256" key="6">
    <source>
        <dbReference type="ARBA" id="ARBA00022737"/>
    </source>
</evidence>
<proteinExistence type="inferred from homology"/>
<dbReference type="InterPro" id="IPR036179">
    <property type="entry name" value="Ig-like_dom_sf"/>
</dbReference>
<dbReference type="GeneID" id="116942318"/>
<evidence type="ECO:0000256" key="15">
    <source>
        <dbReference type="SAM" id="MobiDB-lite"/>
    </source>
</evidence>
<feature type="domain" description="Ig-like" evidence="17">
    <location>
        <begin position="275"/>
        <end position="360"/>
    </location>
</feature>
<feature type="chain" id="PRO_5042536641" description="Contactin-2" evidence="16">
    <location>
        <begin position="23"/>
        <end position="1095"/>
    </location>
</feature>
<protein>
    <recommendedName>
        <fullName evidence="13">Contactin-2</fullName>
    </recommendedName>
    <alternativeName>
        <fullName evidence="14">Axonin-1</fullName>
    </alternativeName>
</protein>
<keyword evidence="12" id="KW-0393">Immunoglobulin domain</keyword>
<evidence type="ECO:0000259" key="18">
    <source>
        <dbReference type="PROSITE" id="PS50853"/>
    </source>
</evidence>
<dbReference type="RefSeq" id="XP_032809960.1">
    <property type="nucleotide sequence ID" value="XM_032954069.1"/>
</dbReference>
<dbReference type="Proteomes" id="UP001318040">
    <property type="component" value="Chromosome 14"/>
</dbReference>
<feature type="domain" description="Fibronectin type-III" evidence="18">
    <location>
        <begin position="951"/>
        <end position="1049"/>
    </location>
</feature>
<evidence type="ECO:0000256" key="12">
    <source>
        <dbReference type="ARBA" id="ARBA00023319"/>
    </source>
</evidence>
<evidence type="ECO:0000256" key="10">
    <source>
        <dbReference type="ARBA" id="ARBA00023180"/>
    </source>
</evidence>
<dbReference type="GO" id="GO:0098632">
    <property type="term" value="F:cell-cell adhesion mediator activity"/>
    <property type="evidence" value="ECO:0007669"/>
    <property type="project" value="TreeGrafter"/>
</dbReference>
<dbReference type="SMART" id="SM00408">
    <property type="entry name" value="IGc2"/>
    <property type="match status" value="6"/>
</dbReference>
<feature type="domain" description="Ig-like" evidence="17">
    <location>
        <begin position="72"/>
        <end position="161"/>
    </location>
</feature>
<evidence type="ECO:0000256" key="9">
    <source>
        <dbReference type="ARBA" id="ARBA00023157"/>
    </source>
</evidence>
<feature type="compositionally biased region" description="Low complexity" evidence="15">
    <location>
        <begin position="32"/>
        <end position="46"/>
    </location>
</feature>
<evidence type="ECO:0000259" key="17">
    <source>
        <dbReference type="PROSITE" id="PS50835"/>
    </source>
</evidence>
<sequence>MRAARGLVLLLVLLAVVCLAGARKGSGGSRTGGSRSRGGSSHSAGSNTQKTKPGSSSSSGSRTVEEIGPFGPIFFEEPTDTLYPEDSPEKTVTLRCLAKSNPPATYRWRHNGTEIKWNKRYSLEGGNLVISDLDRDQDASTFQCLATNRFGTLASKQATLKFAHLDRFPSEERGPLRVRLQNSLVLLCNPPSHYPDVEYQWLLNEFPELVPQDERRFVSQQTGNLYIARVEASDAGRYACLLRSTLGRHSPNVNIFSAFAALEIRRDSPMMSLLPRIEVKLPAETVVLKGDNLRLECFALGNPVPSISWQRKDGRLPDRTRLSVSAAVLEVADVTHEDEGVYVCNATNALGSVLSEGHITVQAQPEFVFGLDNIMADVDQDLNWTCKAKGRPAPTYQWLKNGEPIAPLAGKVLVAEGELNIVNLNVGDSGMYQCVAKNEHGIIYSNAELRVLASKPEFDPNPLSRVVQSALGGKAIVPCLPQAAPKPNITWSRGTELLHVHSRMSVLEDGSLVIPDLRRTDQGNYTCFAENKLGKANATFTLLVKDATMIKLAPKDTRVTVGENATLLCRVSHDRTLDVAFLWLHNGYPLDTVSPESPFRRISADKGTGDIRIIHVLLYHAGNYTCLAHTAADSVMAHAVLLVRGPPGPPGGVIADNVTANTATVAWSPGTDNDSPITRYVIQGRPVGTFKWKDLVTAPQEIEGNVDTARVEGLRPWLDYEFHVIAINTLGFGEPSQPSRPVRTLPDVPTTAPFGITGGGGRHRELTITWTPVSREYHYGPGFGYVVAFRPNGTVTWTETLVPDPDSARYVHPNASSLPYMPFYVKVRAFNQKGDGPYSHVALVYSAEDEPTRAPEGVHVRGTLASQISLAWEEVPPESFTGKLLGYEIRYWKKGEVEESADHVKTEGDDIAAHVSGLQPSSTYLLNVRAYNGAGSGPPSDTVNATTQPSPPQEVPVIKMKSQQELTVVLAWSPIKAHSNESTLTGYRVVYWSMNQRPIERHDFITQETTVPLKVKVAGDYMVETRAMSVGGEGPPGRFNFSIADVERRINQETKSQVQEANPGGGGQVAAASFWGALMACAIPLLSSALLLGSS</sequence>
<dbReference type="FunFam" id="2.60.40.10:FF:000035">
    <property type="entry name" value="Contactin 1"/>
    <property type="match status" value="1"/>
</dbReference>
<dbReference type="SMART" id="SM00060">
    <property type="entry name" value="FN3"/>
    <property type="match status" value="5"/>
</dbReference>
<dbReference type="SMART" id="SM00409">
    <property type="entry name" value="IG"/>
    <property type="match status" value="6"/>
</dbReference>
<feature type="domain" description="Fibronectin type-III" evidence="18">
    <location>
        <begin position="749"/>
        <end position="849"/>
    </location>
</feature>
<comment type="similarity">
    <text evidence="2">Belongs to the immunoglobulin superfamily. Contactin family.</text>
</comment>